<evidence type="ECO:0000259" key="1">
    <source>
        <dbReference type="Pfam" id="PF01909"/>
    </source>
</evidence>
<dbReference type="Gene3D" id="3.30.460.10">
    <property type="entry name" value="Beta Polymerase, domain 2"/>
    <property type="match status" value="1"/>
</dbReference>
<accession>A0A1F6C7D0</accession>
<dbReference type="PANTHER" id="PTHR33933:SF1">
    <property type="entry name" value="PROTEIN ADENYLYLTRANSFERASE MNTA-RELATED"/>
    <property type="match status" value="1"/>
</dbReference>
<dbReference type="EMBL" id="MFKF01000389">
    <property type="protein sequence ID" value="OGG45056.1"/>
    <property type="molecule type" value="Genomic_DNA"/>
</dbReference>
<dbReference type="InterPro" id="IPR052548">
    <property type="entry name" value="Type_VII_TA_antitoxin"/>
</dbReference>
<dbReference type="Proteomes" id="UP000178606">
    <property type="component" value="Unassembled WGS sequence"/>
</dbReference>
<protein>
    <recommendedName>
        <fullName evidence="1">Polymerase nucleotidyl transferase domain-containing protein</fullName>
    </recommendedName>
</protein>
<comment type="caution">
    <text evidence="2">The sequence shown here is derived from an EMBL/GenBank/DDBJ whole genome shotgun (WGS) entry which is preliminary data.</text>
</comment>
<dbReference type="GO" id="GO:0016779">
    <property type="term" value="F:nucleotidyltransferase activity"/>
    <property type="evidence" value="ECO:0007669"/>
    <property type="project" value="InterPro"/>
</dbReference>
<dbReference type="CDD" id="cd05403">
    <property type="entry name" value="NT_KNTase_like"/>
    <property type="match status" value="1"/>
</dbReference>
<feature type="domain" description="Polymerase nucleotidyl transferase" evidence="1">
    <location>
        <begin position="15"/>
        <end position="63"/>
    </location>
</feature>
<dbReference type="SUPFAM" id="SSF81301">
    <property type="entry name" value="Nucleotidyltransferase"/>
    <property type="match status" value="1"/>
</dbReference>
<evidence type="ECO:0000313" key="3">
    <source>
        <dbReference type="Proteomes" id="UP000178606"/>
    </source>
</evidence>
<dbReference type="InterPro" id="IPR043519">
    <property type="entry name" value="NT_sf"/>
</dbReference>
<dbReference type="PANTHER" id="PTHR33933">
    <property type="entry name" value="NUCLEOTIDYLTRANSFERASE"/>
    <property type="match status" value="1"/>
</dbReference>
<reference evidence="2 3" key="1">
    <citation type="journal article" date="2016" name="Nat. Commun.">
        <title>Thousands of microbial genomes shed light on interconnected biogeochemical processes in an aquifer system.</title>
        <authorList>
            <person name="Anantharaman K."/>
            <person name="Brown C.T."/>
            <person name="Hug L.A."/>
            <person name="Sharon I."/>
            <person name="Castelle C.J."/>
            <person name="Probst A.J."/>
            <person name="Thomas B.C."/>
            <person name="Singh A."/>
            <person name="Wilkins M.J."/>
            <person name="Karaoz U."/>
            <person name="Brodie E.L."/>
            <person name="Williams K.H."/>
            <person name="Hubbard S.S."/>
            <person name="Banfield J.F."/>
        </authorList>
    </citation>
    <scope>NUCLEOTIDE SEQUENCE [LARGE SCALE GENOMIC DNA]</scope>
    <source>
        <strain evidence="3">RIFCSPLOWO2_12_FULL_64_10</strain>
    </source>
</reference>
<dbReference type="InterPro" id="IPR002934">
    <property type="entry name" value="Polymerase_NTP_transf_dom"/>
</dbReference>
<dbReference type="AlphaFoldDB" id="A0A1F6C7D0"/>
<name>A0A1F6C7D0_HANXR</name>
<organism evidence="2 3">
    <name type="scientific">Handelsmanbacteria sp. (strain RIFCSPLOWO2_12_FULL_64_10)</name>
    <dbReference type="NCBI Taxonomy" id="1817868"/>
    <lineage>
        <taxon>Bacteria</taxon>
        <taxon>Candidatus Handelsmaniibacteriota</taxon>
    </lineage>
</organism>
<proteinExistence type="predicted"/>
<dbReference type="Pfam" id="PF01909">
    <property type="entry name" value="NTP_transf_2"/>
    <property type="match status" value="1"/>
</dbReference>
<sequence length="113" mass="13116">MVSQTEVMDMVRVFVDDLVRKHGDVLHLVVLFGSRAKGTALPWSDVDILIVMEQRDHKIIDEIYAASTDIFLEHLLDFSFKIYSRERYEKGMALGTPFMKEVQKTGIVLWKRT</sequence>
<evidence type="ECO:0000313" key="2">
    <source>
        <dbReference type="EMBL" id="OGG45056.1"/>
    </source>
</evidence>
<gene>
    <name evidence="2" type="ORF">A3F84_08980</name>
</gene>